<comment type="subunit">
    <text evidence="2">Homotrimer.</text>
</comment>
<comment type="caution">
    <text evidence="13">The sequence shown here is derived from an EMBL/GenBank/DDBJ whole genome shotgun (WGS) entry which is preliminary data.</text>
</comment>
<comment type="similarity">
    <text evidence="9">Belongs to the HSF family.</text>
</comment>
<evidence type="ECO:0000256" key="5">
    <source>
        <dbReference type="ARBA" id="ARBA00023016"/>
    </source>
</evidence>
<dbReference type="SUPFAM" id="SSF46785">
    <property type="entry name" value="Winged helix' DNA-binding domain"/>
    <property type="match status" value="1"/>
</dbReference>
<evidence type="ECO:0000259" key="12">
    <source>
        <dbReference type="SMART" id="SM00415"/>
    </source>
</evidence>
<feature type="region of interest" description="Disordered" evidence="11">
    <location>
        <begin position="98"/>
        <end position="143"/>
    </location>
</feature>
<keyword evidence="10" id="KW-0175">Coiled coil</keyword>
<dbReference type="GO" id="GO:0000978">
    <property type="term" value="F:RNA polymerase II cis-regulatory region sequence-specific DNA binding"/>
    <property type="evidence" value="ECO:0007669"/>
    <property type="project" value="TreeGrafter"/>
</dbReference>
<dbReference type="PRINTS" id="PR00056">
    <property type="entry name" value="HSFDOMAIN"/>
</dbReference>
<evidence type="ECO:0000256" key="4">
    <source>
        <dbReference type="ARBA" id="ARBA00023015"/>
    </source>
</evidence>
<keyword evidence="3" id="KW-0597">Phosphoprotein</keyword>
<dbReference type="InterPro" id="IPR036388">
    <property type="entry name" value="WH-like_DNA-bd_sf"/>
</dbReference>
<evidence type="ECO:0000256" key="7">
    <source>
        <dbReference type="ARBA" id="ARBA00023163"/>
    </source>
</evidence>
<dbReference type="InterPro" id="IPR036390">
    <property type="entry name" value="WH_DNA-bd_sf"/>
</dbReference>
<evidence type="ECO:0000256" key="10">
    <source>
        <dbReference type="SAM" id="Coils"/>
    </source>
</evidence>
<gene>
    <name evidence="13" type="ORF">M8C21_020649</name>
</gene>
<evidence type="ECO:0000256" key="2">
    <source>
        <dbReference type="ARBA" id="ARBA00011233"/>
    </source>
</evidence>
<evidence type="ECO:0000313" key="13">
    <source>
        <dbReference type="EMBL" id="KAI7746920.1"/>
    </source>
</evidence>
<keyword evidence="14" id="KW-1185">Reference proteome</keyword>
<dbReference type="FunFam" id="1.10.10.10:FF:000037">
    <property type="entry name" value="Heat stress transcription factor B-4"/>
    <property type="match status" value="1"/>
</dbReference>
<evidence type="ECO:0000256" key="3">
    <source>
        <dbReference type="ARBA" id="ARBA00022553"/>
    </source>
</evidence>
<evidence type="ECO:0000256" key="6">
    <source>
        <dbReference type="ARBA" id="ARBA00023125"/>
    </source>
</evidence>
<dbReference type="GO" id="GO:0006357">
    <property type="term" value="P:regulation of transcription by RNA polymerase II"/>
    <property type="evidence" value="ECO:0007669"/>
    <property type="project" value="TreeGrafter"/>
</dbReference>
<feature type="coiled-coil region" evidence="10">
    <location>
        <begin position="146"/>
        <end position="173"/>
    </location>
</feature>
<accession>A0AAD5GL32</accession>
<keyword evidence="7" id="KW-0804">Transcription</keyword>
<proteinExistence type="inferred from homology"/>
<dbReference type="SMART" id="SM00415">
    <property type="entry name" value="HSF"/>
    <property type="match status" value="1"/>
</dbReference>
<name>A0AAD5GL32_AMBAR</name>
<evidence type="ECO:0000256" key="1">
    <source>
        <dbReference type="ARBA" id="ARBA00004123"/>
    </source>
</evidence>
<keyword evidence="8" id="KW-0539">Nucleus</keyword>
<reference evidence="13" key="1">
    <citation type="submission" date="2022-06" db="EMBL/GenBank/DDBJ databases">
        <title>Uncovering the hologenomic basis of an extraordinary plant invasion.</title>
        <authorList>
            <person name="Bieker V.C."/>
            <person name="Martin M.D."/>
            <person name="Gilbert T."/>
            <person name="Hodgins K."/>
            <person name="Battlay P."/>
            <person name="Petersen B."/>
            <person name="Wilson J."/>
        </authorList>
    </citation>
    <scope>NUCLEOTIDE SEQUENCE</scope>
    <source>
        <strain evidence="13">AA19_3_7</strain>
        <tissue evidence="13">Leaf</tissue>
    </source>
</reference>
<dbReference type="PANTHER" id="PTHR10015">
    <property type="entry name" value="HEAT SHOCK TRANSCRIPTION FACTOR"/>
    <property type="match status" value="1"/>
</dbReference>
<protein>
    <recommendedName>
        <fullName evidence="12">HSF-type DNA-binding domain-containing protein</fullName>
    </recommendedName>
</protein>
<organism evidence="13 14">
    <name type="scientific">Ambrosia artemisiifolia</name>
    <name type="common">Common ragweed</name>
    <dbReference type="NCBI Taxonomy" id="4212"/>
    <lineage>
        <taxon>Eukaryota</taxon>
        <taxon>Viridiplantae</taxon>
        <taxon>Streptophyta</taxon>
        <taxon>Embryophyta</taxon>
        <taxon>Tracheophyta</taxon>
        <taxon>Spermatophyta</taxon>
        <taxon>Magnoliopsida</taxon>
        <taxon>eudicotyledons</taxon>
        <taxon>Gunneridae</taxon>
        <taxon>Pentapetalae</taxon>
        <taxon>asterids</taxon>
        <taxon>campanulids</taxon>
        <taxon>Asterales</taxon>
        <taxon>Asteraceae</taxon>
        <taxon>Asteroideae</taxon>
        <taxon>Heliantheae alliance</taxon>
        <taxon>Heliantheae</taxon>
        <taxon>Ambrosia</taxon>
    </lineage>
</organism>
<keyword evidence="5" id="KW-0346">Stress response</keyword>
<dbReference type="EMBL" id="JAMZMK010006873">
    <property type="protein sequence ID" value="KAI7746920.1"/>
    <property type="molecule type" value="Genomic_DNA"/>
</dbReference>
<dbReference type="InterPro" id="IPR000232">
    <property type="entry name" value="HSF_DNA-bd"/>
</dbReference>
<dbReference type="Gene3D" id="1.10.10.10">
    <property type="entry name" value="Winged helix-like DNA-binding domain superfamily/Winged helix DNA-binding domain"/>
    <property type="match status" value="1"/>
</dbReference>
<dbReference type="Pfam" id="PF00447">
    <property type="entry name" value="HSF_DNA-bind"/>
    <property type="match status" value="1"/>
</dbReference>
<evidence type="ECO:0000313" key="14">
    <source>
        <dbReference type="Proteomes" id="UP001206925"/>
    </source>
</evidence>
<keyword evidence="4" id="KW-0805">Transcription regulation</keyword>
<feature type="compositionally biased region" description="Low complexity" evidence="11">
    <location>
        <begin position="120"/>
        <end position="137"/>
    </location>
</feature>
<comment type="subcellular location">
    <subcellularLocation>
        <location evidence="1">Nucleus</location>
    </subcellularLocation>
</comment>
<evidence type="ECO:0000256" key="8">
    <source>
        <dbReference type="ARBA" id="ARBA00023242"/>
    </source>
</evidence>
<dbReference type="GO" id="GO:0003700">
    <property type="term" value="F:DNA-binding transcription factor activity"/>
    <property type="evidence" value="ECO:0007669"/>
    <property type="project" value="InterPro"/>
</dbReference>
<dbReference type="Proteomes" id="UP001206925">
    <property type="component" value="Unassembled WGS sequence"/>
</dbReference>
<sequence length="269" mass="29807">MVQRSSPAPFLVKTYQLVDDSTTDEMISWNENGDGFVVWKTADFARDLLPYSFKHNNFSSFVRQLNTYGFHKTLPDKWEFANDHFKRGRKDLLIQIHRRKTMTSPKQKSDNDGDGGSGTDMGSTSTSSPEPNNPTTTVDRPTSVKLLNLSGENEKLRKENNVLTTEIAAVKRQCDGLVALLKECVNVSPEEISNIVGGDTVVGGGDVDDDEQDGGDCFRLFGVVLKDGKKKRGCFGESESAGGCMKKIKRRSDVRDDVTVFHGRLGCIM</sequence>
<dbReference type="GO" id="GO:0005634">
    <property type="term" value="C:nucleus"/>
    <property type="evidence" value="ECO:0007669"/>
    <property type="project" value="UniProtKB-SubCell"/>
</dbReference>
<evidence type="ECO:0000256" key="11">
    <source>
        <dbReference type="SAM" id="MobiDB-lite"/>
    </source>
</evidence>
<dbReference type="PANTHER" id="PTHR10015:SF369">
    <property type="entry name" value="HEAT STRESS TRANSCRIPTION FACTOR B-1-RELATED"/>
    <property type="match status" value="1"/>
</dbReference>
<feature type="domain" description="HSF-type DNA-binding" evidence="12">
    <location>
        <begin position="6"/>
        <end position="99"/>
    </location>
</feature>
<dbReference type="AlphaFoldDB" id="A0AAD5GL32"/>
<keyword evidence="6" id="KW-0238">DNA-binding</keyword>
<evidence type="ECO:0000256" key="9">
    <source>
        <dbReference type="RuleBase" id="RU004020"/>
    </source>
</evidence>